<organism evidence="3 4">
    <name type="scientific">Streptacidiphilus cavernicola</name>
    <dbReference type="NCBI Taxonomy" id="3342716"/>
    <lineage>
        <taxon>Bacteria</taxon>
        <taxon>Bacillati</taxon>
        <taxon>Actinomycetota</taxon>
        <taxon>Actinomycetes</taxon>
        <taxon>Kitasatosporales</taxon>
        <taxon>Streptomycetaceae</taxon>
        <taxon>Streptacidiphilus</taxon>
    </lineage>
</organism>
<dbReference type="Pfam" id="PF10935">
    <property type="entry name" value="DUF2637"/>
    <property type="match status" value="1"/>
</dbReference>
<feature type="transmembrane region" description="Helical" evidence="2">
    <location>
        <begin position="90"/>
        <end position="108"/>
    </location>
</feature>
<comment type="caution">
    <text evidence="3">The sequence shown here is derived from an EMBL/GenBank/DDBJ whole genome shotgun (WGS) entry which is preliminary data.</text>
</comment>
<feature type="region of interest" description="Disordered" evidence="1">
    <location>
        <begin position="23"/>
        <end position="78"/>
    </location>
</feature>
<feature type="compositionally biased region" description="Basic and acidic residues" evidence="1">
    <location>
        <begin position="26"/>
        <end position="65"/>
    </location>
</feature>
<keyword evidence="4" id="KW-1185">Reference proteome</keyword>
<feature type="transmembrane region" description="Helical" evidence="2">
    <location>
        <begin position="114"/>
        <end position="138"/>
    </location>
</feature>
<sequence>MNNSEFYEERRKDRAAAFELELAQKAAEREAEREAEANRREQERQDRAERDEAQRRARREADREKTRRRTERQSARAAGFARLRAQGDTVAALVVMVCSAGPALYFQLHALSDAGLPVMIAVALAVMLESGAGVATIAGERARREGRPTLPFRLAMWGAAGIAATINYSHAPGPEGGWLAWVLALASLGSVAFWELRGIGRHKSKSSRTKAQRREDRRRRRHDRKRRRRFRAVYRRYVDLMTAAPYGTLPTETAWRSAWYDVHRSDLGITAAVLAARVAADKALSEAVAGSEMSPEAVAVELLLAELFGPGEDEDGTGGGRSNGGPNLSPTGGPRGPKTLGRKGKRVSGRTAAKTPLKPLDEADLDKVRDLAAALRDVTKLSVANVRSAVGGGSTEYLIRLRDAVKNERAAR</sequence>
<evidence type="ECO:0000313" key="3">
    <source>
        <dbReference type="EMBL" id="MFC1405755.1"/>
    </source>
</evidence>
<dbReference type="InterPro" id="IPR021235">
    <property type="entry name" value="DUF2637"/>
</dbReference>
<dbReference type="RefSeq" id="WP_030263539.1">
    <property type="nucleotide sequence ID" value="NZ_JBHEZZ010000023.1"/>
</dbReference>
<keyword evidence="2" id="KW-1133">Transmembrane helix</keyword>
<feature type="transmembrane region" description="Helical" evidence="2">
    <location>
        <begin position="176"/>
        <end position="196"/>
    </location>
</feature>
<reference evidence="3 4" key="1">
    <citation type="submission" date="2024-09" db="EMBL/GenBank/DDBJ databases">
        <authorList>
            <person name="Lee S.D."/>
        </authorList>
    </citation>
    <scope>NUCLEOTIDE SEQUENCE [LARGE SCALE GENOMIC DNA]</scope>
    <source>
        <strain evidence="3 4">N1-5</strain>
    </source>
</reference>
<protein>
    <submittedName>
        <fullName evidence="3">DUF2637 domain-containing protein</fullName>
    </submittedName>
</protein>
<dbReference type="EMBL" id="JBHEZZ010000023">
    <property type="protein sequence ID" value="MFC1405755.1"/>
    <property type="molecule type" value="Genomic_DNA"/>
</dbReference>
<accession>A0ABV6UWA3</accession>
<feature type="transmembrane region" description="Helical" evidence="2">
    <location>
        <begin position="150"/>
        <end position="170"/>
    </location>
</feature>
<evidence type="ECO:0000313" key="4">
    <source>
        <dbReference type="Proteomes" id="UP001592528"/>
    </source>
</evidence>
<feature type="region of interest" description="Disordered" evidence="1">
    <location>
        <begin position="311"/>
        <end position="358"/>
    </location>
</feature>
<keyword evidence="2" id="KW-0812">Transmembrane</keyword>
<keyword evidence="2" id="KW-0472">Membrane</keyword>
<evidence type="ECO:0000256" key="2">
    <source>
        <dbReference type="SAM" id="Phobius"/>
    </source>
</evidence>
<dbReference type="Proteomes" id="UP001592528">
    <property type="component" value="Unassembled WGS sequence"/>
</dbReference>
<name>A0ABV6UWA3_9ACTN</name>
<feature type="region of interest" description="Disordered" evidence="1">
    <location>
        <begin position="204"/>
        <end position="226"/>
    </location>
</feature>
<proteinExistence type="predicted"/>
<gene>
    <name evidence="3" type="ORF">ACEZDJ_31140</name>
</gene>
<evidence type="ECO:0000256" key="1">
    <source>
        <dbReference type="SAM" id="MobiDB-lite"/>
    </source>
</evidence>